<name>A0A0F9TMK5_9ZZZZ</name>
<gene>
    <name evidence="1" type="ORF">LCGC14_0310250</name>
</gene>
<reference evidence="1" key="1">
    <citation type="journal article" date="2015" name="Nature">
        <title>Complex archaea that bridge the gap between prokaryotes and eukaryotes.</title>
        <authorList>
            <person name="Spang A."/>
            <person name="Saw J.H."/>
            <person name="Jorgensen S.L."/>
            <person name="Zaremba-Niedzwiedzka K."/>
            <person name="Martijn J."/>
            <person name="Lind A.E."/>
            <person name="van Eijk R."/>
            <person name="Schleper C."/>
            <person name="Guy L."/>
            <person name="Ettema T.J."/>
        </authorList>
    </citation>
    <scope>NUCLEOTIDE SEQUENCE</scope>
</reference>
<accession>A0A0F9TMK5</accession>
<evidence type="ECO:0008006" key="2">
    <source>
        <dbReference type="Google" id="ProtNLM"/>
    </source>
</evidence>
<protein>
    <recommendedName>
        <fullName evidence="2">Penicillin-binding protein activator LpoB</fullName>
    </recommendedName>
</protein>
<proteinExistence type="predicted"/>
<dbReference type="AlphaFoldDB" id="A0A0F9TMK5"/>
<dbReference type="Gene3D" id="3.40.50.10610">
    <property type="entry name" value="ABC-type transport auxiliary lipoprotein component"/>
    <property type="match status" value="1"/>
</dbReference>
<dbReference type="EMBL" id="LAZR01000202">
    <property type="protein sequence ID" value="KKN82365.1"/>
    <property type="molecule type" value="Genomic_DNA"/>
</dbReference>
<sequence length="172" mass="18894">MQSIRSLTLALATMLVASCTSFTGPDSPTLPRDARWGLVPLVNYSQTPQAGERSEQILLSALSAKGLRPRVYPFVQQGDMVLMDDRERLASAMDWARQEELEYVISGSVEEWQYKNGLDGEPAVGISLRILDPASGQVLWSNSGARAGWSRESLAGTAQQVLDQLVDELRLD</sequence>
<evidence type="ECO:0000313" key="1">
    <source>
        <dbReference type="EMBL" id="KKN82365.1"/>
    </source>
</evidence>
<comment type="caution">
    <text evidence="1">The sequence shown here is derived from an EMBL/GenBank/DDBJ whole genome shotgun (WGS) entry which is preliminary data.</text>
</comment>
<dbReference type="PROSITE" id="PS51257">
    <property type="entry name" value="PROKAR_LIPOPROTEIN"/>
    <property type="match status" value="1"/>
</dbReference>
<organism evidence="1">
    <name type="scientific">marine sediment metagenome</name>
    <dbReference type="NCBI Taxonomy" id="412755"/>
    <lineage>
        <taxon>unclassified sequences</taxon>
        <taxon>metagenomes</taxon>
        <taxon>ecological metagenomes</taxon>
    </lineage>
</organism>